<dbReference type="Gene3D" id="3.10.450.50">
    <property type="match status" value="1"/>
</dbReference>
<dbReference type="Gene3D" id="1.10.10.10">
    <property type="entry name" value="Winged helix-like DNA-binding domain superfamily/Winged helix DNA-binding domain"/>
    <property type="match status" value="1"/>
</dbReference>
<accession>A0ABM7ZTJ9</accession>
<feature type="domain" description="RNA polymerase sigma factor 70 region 4 type 2" evidence="7">
    <location>
        <begin position="123"/>
        <end position="169"/>
    </location>
</feature>
<dbReference type="InterPro" id="IPR013325">
    <property type="entry name" value="RNA_pol_sigma_r2"/>
</dbReference>
<name>A0ABM7ZTJ9_STRNI</name>
<dbReference type="SUPFAM" id="SSF88659">
    <property type="entry name" value="Sigma3 and sigma4 domains of RNA polymerase sigma factors"/>
    <property type="match status" value="1"/>
</dbReference>
<dbReference type="SUPFAM" id="SSF88946">
    <property type="entry name" value="Sigma2 domain of RNA polymerase sigma factors"/>
    <property type="match status" value="1"/>
</dbReference>
<keyword evidence="5" id="KW-0804">Transcription</keyword>
<comment type="similarity">
    <text evidence="1">Belongs to the sigma-70 factor family. ECF subfamily.</text>
</comment>
<reference evidence="8" key="1">
    <citation type="submission" date="2022-06" db="EMBL/GenBank/DDBJ databases">
        <title>Complete genome sequence of Streptomyces nigrescens HEK616.</title>
        <authorList>
            <person name="Asamizu S."/>
            <person name="Onaka H."/>
        </authorList>
    </citation>
    <scope>NUCLEOTIDE SEQUENCE</scope>
    <source>
        <strain evidence="8">HEK616</strain>
    </source>
</reference>
<comment type="subunit">
    <text evidence="2">Interacts transiently with the RNA polymerase catalytic core formed by RpoA, RpoB, RpoC and RpoZ (2 alpha, 1 beta, 1 beta' and 1 omega subunit) to form the RNA polymerase holoenzyme that can initiate transcription.</text>
</comment>
<evidence type="ECO:0000256" key="2">
    <source>
        <dbReference type="ARBA" id="ARBA00011344"/>
    </source>
</evidence>
<keyword evidence="9" id="KW-1185">Reference proteome</keyword>
<organism evidence="8 9">
    <name type="scientific">Streptomyces nigrescens</name>
    <dbReference type="NCBI Taxonomy" id="1920"/>
    <lineage>
        <taxon>Bacteria</taxon>
        <taxon>Bacillati</taxon>
        <taxon>Actinomycetota</taxon>
        <taxon>Actinomycetes</taxon>
        <taxon>Kitasatosporales</taxon>
        <taxon>Streptomycetaceae</taxon>
        <taxon>Streptomyces</taxon>
    </lineage>
</organism>
<keyword evidence="3" id="KW-0805">Transcription regulation</keyword>
<dbReference type="SUPFAM" id="SSF54427">
    <property type="entry name" value="NTF2-like"/>
    <property type="match status" value="1"/>
</dbReference>
<keyword evidence="4" id="KW-0731">Sigma factor</keyword>
<dbReference type="InterPro" id="IPR013249">
    <property type="entry name" value="RNA_pol_sigma70_r4_t2"/>
</dbReference>
<evidence type="ECO:0000256" key="1">
    <source>
        <dbReference type="ARBA" id="ARBA00010641"/>
    </source>
</evidence>
<gene>
    <name evidence="8" type="ORF">HEK616_31710</name>
</gene>
<evidence type="ECO:0000256" key="3">
    <source>
        <dbReference type="ARBA" id="ARBA00023015"/>
    </source>
</evidence>
<dbReference type="Proteomes" id="UP001059597">
    <property type="component" value="Chromosome"/>
</dbReference>
<dbReference type="InterPro" id="IPR007627">
    <property type="entry name" value="RNA_pol_sigma70_r2"/>
</dbReference>
<dbReference type="Pfam" id="PF08281">
    <property type="entry name" value="Sigma70_r4_2"/>
    <property type="match status" value="1"/>
</dbReference>
<evidence type="ECO:0000256" key="4">
    <source>
        <dbReference type="ARBA" id="ARBA00023082"/>
    </source>
</evidence>
<dbReference type="InterPro" id="IPR013324">
    <property type="entry name" value="RNA_pol_sigma_r3/r4-like"/>
</dbReference>
<feature type="domain" description="RNA polymerase sigma-70 region 2" evidence="6">
    <location>
        <begin position="17"/>
        <end position="77"/>
    </location>
</feature>
<evidence type="ECO:0000256" key="5">
    <source>
        <dbReference type="ARBA" id="ARBA00023163"/>
    </source>
</evidence>
<sequence length="297" mass="32148">MWQVSENFLLADRFEVERPGLRAVAYRMLGSLAEAEDAVQEAWFKLSRTDVSEVKNLGAWLTTVVGRICLDMLRSRTSRREDPLPEQDGSVRLPDPVVTALARVDPEQEILIADSVGIALMIVLETLAPAERLAFVLHDMFDVPFDDIAPILGRTTVSTRQLASRARRRVQGAAPAADTDLTRKRDVVNAFLAASRGGDFEALLAVLDPDVVARSDGGTLVPSVLRRGAADVASQAITFARFAAEARLVLVNGTPGVVSFAEGRPLSVMSFTIRDGRIAGLDILTDPDRLTTLGLSA</sequence>
<dbReference type="PANTHER" id="PTHR30173:SF43">
    <property type="entry name" value="ECF RNA POLYMERASE SIGMA FACTOR SIGI-RELATED"/>
    <property type="match status" value="1"/>
</dbReference>
<dbReference type="InterPro" id="IPR036388">
    <property type="entry name" value="WH-like_DNA-bd_sf"/>
</dbReference>
<dbReference type="Pfam" id="PF04542">
    <property type="entry name" value="Sigma70_r2"/>
    <property type="match status" value="1"/>
</dbReference>
<evidence type="ECO:0000259" key="7">
    <source>
        <dbReference type="Pfam" id="PF08281"/>
    </source>
</evidence>
<dbReference type="PANTHER" id="PTHR30173">
    <property type="entry name" value="SIGMA 19 FACTOR"/>
    <property type="match status" value="1"/>
</dbReference>
<dbReference type="EMBL" id="AP026073">
    <property type="protein sequence ID" value="BDM69684.1"/>
    <property type="molecule type" value="Genomic_DNA"/>
</dbReference>
<dbReference type="InterPro" id="IPR032710">
    <property type="entry name" value="NTF2-like_dom_sf"/>
</dbReference>
<proteinExistence type="inferred from homology"/>
<evidence type="ECO:0000313" key="8">
    <source>
        <dbReference type="EMBL" id="BDM69684.1"/>
    </source>
</evidence>
<dbReference type="InterPro" id="IPR052704">
    <property type="entry name" value="ECF_Sigma-70_Domain"/>
</dbReference>
<dbReference type="NCBIfam" id="TIGR02937">
    <property type="entry name" value="sigma70-ECF"/>
    <property type="match status" value="1"/>
</dbReference>
<evidence type="ECO:0000313" key="9">
    <source>
        <dbReference type="Proteomes" id="UP001059597"/>
    </source>
</evidence>
<evidence type="ECO:0000259" key="6">
    <source>
        <dbReference type="Pfam" id="PF04542"/>
    </source>
</evidence>
<dbReference type="Gene3D" id="1.10.1740.10">
    <property type="match status" value="1"/>
</dbReference>
<dbReference type="InterPro" id="IPR014284">
    <property type="entry name" value="RNA_pol_sigma-70_dom"/>
</dbReference>
<protein>
    <submittedName>
        <fullName evidence="8">RNA polymerase sigma factor</fullName>
    </submittedName>
</protein>